<evidence type="ECO:0000313" key="2">
    <source>
        <dbReference type="Proteomes" id="UP001275315"/>
    </source>
</evidence>
<accession>A0ABU5CU86</accession>
<protein>
    <submittedName>
        <fullName evidence="1">Uncharacterized protein</fullName>
    </submittedName>
</protein>
<dbReference type="Proteomes" id="UP001275315">
    <property type="component" value="Unassembled WGS sequence"/>
</dbReference>
<sequence>MKKKIVVPIFTGILIALLFIFAPSQTQVSAQDSEESIQSTQTKTITKTEVYGLNKPVKSSIPYNVAGWSGTLYLVNTQSTGDHILATYRGTVHCSEFVEWYPSGCR</sequence>
<reference evidence="1 2" key="1">
    <citation type="submission" date="2023-10" db="EMBL/GenBank/DDBJ databases">
        <title>Virgibacillus soli CC-YMP-6 genome.</title>
        <authorList>
            <person name="Miliotis G."/>
            <person name="Sengupta P."/>
            <person name="Hameed A."/>
            <person name="Chuvochina M."/>
            <person name="Mcdonagh F."/>
            <person name="Simpson A.C."/>
            <person name="Singh N.K."/>
            <person name="Rekha P.D."/>
            <person name="Raman K."/>
            <person name="Hugenholtz P."/>
            <person name="Venkateswaran K."/>
        </authorList>
    </citation>
    <scope>NUCLEOTIDE SEQUENCE [LARGE SCALE GENOMIC DNA]</scope>
    <source>
        <strain evidence="1 2">CC-YMP-6</strain>
    </source>
</reference>
<name>A0ABU5CU86_9BACI</name>
<proteinExistence type="predicted"/>
<evidence type="ECO:0000313" key="1">
    <source>
        <dbReference type="EMBL" id="MDY0409000.1"/>
    </source>
</evidence>
<keyword evidence="2" id="KW-1185">Reference proteome</keyword>
<gene>
    <name evidence="1" type="ORF">RWD45_11080</name>
</gene>
<organism evidence="1 2">
    <name type="scientific">Paracerasibacillus soli</name>
    <dbReference type="NCBI Taxonomy" id="480284"/>
    <lineage>
        <taxon>Bacteria</taxon>
        <taxon>Bacillati</taxon>
        <taxon>Bacillota</taxon>
        <taxon>Bacilli</taxon>
        <taxon>Bacillales</taxon>
        <taxon>Bacillaceae</taxon>
        <taxon>Paracerasibacillus</taxon>
    </lineage>
</organism>
<dbReference type="EMBL" id="JAWDIQ010000001">
    <property type="protein sequence ID" value="MDY0409000.1"/>
    <property type="molecule type" value="Genomic_DNA"/>
</dbReference>
<dbReference type="RefSeq" id="WP_320379698.1">
    <property type="nucleotide sequence ID" value="NZ_JAWDIQ010000001.1"/>
</dbReference>
<comment type="caution">
    <text evidence="1">The sequence shown here is derived from an EMBL/GenBank/DDBJ whole genome shotgun (WGS) entry which is preliminary data.</text>
</comment>